<proteinExistence type="predicted"/>
<name>A0A3R9QSJ6_9CREN</name>
<protein>
    <submittedName>
        <fullName evidence="2">Uncharacterized protein</fullName>
    </submittedName>
</protein>
<evidence type="ECO:0000313" key="3">
    <source>
        <dbReference type="Proteomes" id="UP000277582"/>
    </source>
</evidence>
<accession>A0A3R9QSJ6</accession>
<feature type="transmembrane region" description="Helical" evidence="1">
    <location>
        <begin position="28"/>
        <end position="45"/>
    </location>
</feature>
<evidence type="ECO:0000256" key="1">
    <source>
        <dbReference type="SAM" id="Phobius"/>
    </source>
</evidence>
<keyword evidence="3" id="KW-1185">Reference proteome</keyword>
<keyword evidence="1" id="KW-0812">Transmembrane</keyword>
<evidence type="ECO:0000313" key="2">
    <source>
        <dbReference type="EMBL" id="RSN71870.1"/>
    </source>
</evidence>
<comment type="caution">
    <text evidence="2">The sequence shown here is derived from an EMBL/GenBank/DDBJ whole genome shotgun (WGS) entry which is preliminary data.</text>
</comment>
<keyword evidence="1" id="KW-0472">Membrane</keyword>
<dbReference type="AlphaFoldDB" id="A0A3R9QSJ6"/>
<reference evidence="2 3" key="1">
    <citation type="submission" date="2018-10" db="EMBL/GenBank/DDBJ databases">
        <title>Co-occurring genomic capacity for anaerobic methane metabolism and dissimilatory sulfite reduction discovered in the Korarchaeota.</title>
        <authorList>
            <person name="Mckay L.J."/>
            <person name="Dlakic M."/>
            <person name="Fields M.W."/>
            <person name="Delmont T.O."/>
            <person name="Eren A.M."/>
            <person name="Jay Z.J."/>
            <person name="Klingelsmith K.B."/>
            <person name="Rusch D.B."/>
            <person name="Inskeep W.P."/>
        </authorList>
    </citation>
    <scope>NUCLEOTIDE SEQUENCE [LARGE SCALE GENOMIC DNA]</scope>
    <source>
        <strain evidence="2 3">MDKW</strain>
    </source>
</reference>
<sequence>MRLNINIGLSTVQDISDILKMFWNLKEPIQLIISLITLYLIIWFNKIPKVKDREELLRNRLMEGGVFRPGLKTNLGTFLIYMVQMRESRGYKYWMKKLFLWKVEGHTTIYMHSDTLYSSVENQLPEVKKAVEKECNIRTRFFKSKDRYLGMFLEIPSTDPDKCMDILLEVGDILKSESR</sequence>
<dbReference type="EMBL" id="RCOS01000168">
    <property type="protein sequence ID" value="RSN71870.1"/>
    <property type="molecule type" value="Genomic_DNA"/>
</dbReference>
<gene>
    <name evidence="2" type="ORF">D6D85_15245</name>
</gene>
<dbReference type="Proteomes" id="UP000277582">
    <property type="component" value="Unassembled WGS sequence"/>
</dbReference>
<organism evidence="2 3">
    <name type="scientific">Candidatus Methanodesulfokora washburnensis</name>
    <dbReference type="NCBI Taxonomy" id="2478471"/>
    <lineage>
        <taxon>Archaea</taxon>
        <taxon>Thermoproteota</taxon>
        <taxon>Candidatus Korarchaeia</taxon>
        <taxon>Candidatus Korarchaeia incertae sedis</taxon>
        <taxon>Candidatus Methanodesulfokora</taxon>
    </lineage>
</organism>
<keyword evidence="1" id="KW-1133">Transmembrane helix</keyword>